<dbReference type="GO" id="GO:0007423">
    <property type="term" value="P:sensory organ development"/>
    <property type="evidence" value="ECO:0007669"/>
    <property type="project" value="TreeGrafter"/>
</dbReference>
<keyword evidence="6" id="KW-0804">Transcription</keyword>
<feature type="compositionally biased region" description="Acidic residues" evidence="8">
    <location>
        <begin position="19"/>
        <end position="39"/>
    </location>
</feature>
<protein>
    <recommendedName>
        <fullName evidence="9">BHLH domain-containing protein</fullName>
    </recommendedName>
</protein>
<evidence type="ECO:0000256" key="8">
    <source>
        <dbReference type="SAM" id="MobiDB-lite"/>
    </source>
</evidence>
<reference evidence="10" key="1">
    <citation type="submission" date="2021-04" db="EMBL/GenBank/DDBJ databases">
        <authorList>
            <consortium name="Molecular Ecology Group"/>
        </authorList>
    </citation>
    <scope>NUCLEOTIDE SEQUENCE</scope>
</reference>
<dbReference type="FunFam" id="4.10.280.10:FF:000006">
    <property type="entry name" value="Neurogenic differentiation factor"/>
    <property type="match status" value="1"/>
</dbReference>
<dbReference type="InterPro" id="IPR011598">
    <property type="entry name" value="bHLH_dom"/>
</dbReference>
<dbReference type="AlphaFoldDB" id="A0A8S3ZWF1"/>
<dbReference type="CDD" id="cd11427">
    <property type="entry name" value="bHLH_TS_NeuroD"/>
    <property type="match status" value="1"/>
</dbReference>
<dbReference type="SMART" id="SM00353">
    <property type="entry name" value="HLH"/>
    <property type="match status" value="1"/>
</dbReference>
<dbReference type="GO" id="GO:0045944">
    <property type="term" value="P:positive regulation of transcription by RNA polymerase II"/>
    <property type="evidence" value="ECO:0007669"/>
    <property type="project" value="TreeGrafter"/>
</dbReference>
<dbReference type="OrthoDB" id="10039134at2759"/>
<dbReference type="Pfam" id="PF12533">
    <property type="entry name" value="Neuro_bHLH"/>
    <property type="match status" value="1"/>
</dbReference>
<evidence type="ECO:0000259" key="9">
    <source>
        <dbReference type="PROSITE" id="PS50888"/>
    </source>
</evidence>
<dbReference type="InterPro" id="IPR036638">
    <property type="entry name" value="HLH_DNA-bd_sf"/>
</dbReference>
<dbReference type="Gene3D" id="4.10.280.10">
    <property type="entry name" value="Helix-loop-helix DNA-binding domain"/>
    <property type="match status" value="1"/>
</dbReference>
<dbReference type="InterPro" id="IPR022575">
    <property type="entry name" value="NeuroD_DUF"/>
</dbReference>
<evidence type="ECO:0000256" key="4">
    <source>
        <dbReference type="ARBA" id="ARBA00023015"/>
    </source>
</evidence>
<dbReference type="SUPFAM" id="SSF47459">
    <property type="entry name" value="HLH, helix-loop-helix DNA-binding domain"/>
    <property type="match status" value="1"/>
</dbReference>
<evidence type="ECO:0000256" key="6">
    <source>
        <dbReference type="ARBA" id="ARBA00023163"/>
    </source>
</evidence>
<keyword evidence="3" id="KW-0524">Neurogenesis</keyword>
<organism evidence="10 11">
    <name type="scientific">Candidula unifasciata</name>
    <dbReference type="NCBI Taxonomy" id="100452"/>
    <lineage>
        <taxon>Eukaryota</taxon>
        <taxon>Metazoa</taxon>
        <taxon>Spiralia</taxon>
        <taxon>Lophotrochozoa</taxon>
        <taxon>Mollusca</taxon>
        <taxon>Gastropoda</taxon>
        <taxon>Heterobranchia</taxon>
        <taxon>Euthyneura</taxon>
        <taxon>Panpulmonata</taxon>
        <taxon>Eupulmonata</taxon>
        <taxon>Stylommatophora</taxon>
        <taxon>Helicina</taxon>
        <taxon>Helicoidea</taxon>
        <taxon>Geomitridae</taxon>
        <taxon>Candidula</taxon>
    </lineage>
</organism>
<keyword evidence="1" id="KW-0217">Developmental protein</keyword>
<dbReference type="GO" id="GO:0005634">
    <property type="term" value="C:nucleus"/>
    <property type="evidence" value="ECO:0007669"/>
    <property type="project" value="TreeGrafter"/>
</dbReference>
<name>A0A8S3ZWF1_9EUPU</name>
<feature type="region of interest" description="Disordered" evidence="8">
    <location>
        <begin position="1"/>
        <end position="92"/>
    </location>
</feature>
<dbReference type="Proteomes" id="UP000678393">
    <property type="component" value="Unassembled WGS sequence"/>
</dbReference>
<dbReference type="PANTHER" id="PTHR19290:SF134">
    <property type="entry name" value="NEUROGENIC DIFFERENTIATION FACTOR 1"/>
    <property type="match status" value="1"/>
</dbReference>
<dbReference type="GO" id="GO:0061564">
    <property type="term" value="P:axon development"/>
    <property type="evidence" value="ECO:0007669"/>
    <property type="project" value="TreeGrafter"/>
</dbReference>
<evidence type="ECO:0000256" key="2">
    <source>
        <dbReference type="ARBA" id="ARBA00022782"/>
    </source>
</evidence>
<dbReference type="PROSITE" id="PS50888">
    <property type="entry name" value="BHLH"/>
    <property type="match status" value="1"/>
</dbReference>
<keyword evidence="11" id="KW-1185">Reference proteome</keyword>
<evidence type="ECO:0000256" key="3">
    <source>
        <dbReference type="ARBA" id="ARBA00022902"/>
    </source>
</evidence>
<accession>A0A8S3ZWF1</accession>
<keyword evidence="7" id="KW-0539">Nucleus</keyword>
<evidence type="ECO:0000256" key="7">
    <source>
        <dbReference type="ARBA" id="ARBA00023242"/>
    </source>
</evidence>
<dbReference type="GO" id="GO:0046983">
    <property type="term" value="F:protein dimerization activity"/>
    <property type="evidence" value="ECO:0007669"/>
    <property type="project" value="InterPro"/>
</dbReference>
<dbReference type="InterPro" id="IPR050359">
    <property type="entry name" value="bHLH_transcription_factors"/>
</dbReference>
<sequence>MPIKSDKEDLSDPDQFIDNYEDEDEDDDEVLTSEGEDLPDSTTGHDQKGDSRDDDSCDESQHEKNTQQETGGEAANSKLKTRGLKKKAGGKTRQVKVKVRRVKANARERNRMHGLNSALDELRKYVPCQSKTQKLSKIETLRLARNYIHALAEILKSGVRPDSFSFAKALSRGLSQNTMNTVAACLQLNPRTLLPDSAYPKPYQFMYDNYLEFSGRYSVDPYSVFAFQELGSNFTELPFTGPDQFGNHKPLMPFMSLENACLPSSCLPYQHLVSQDQNDSVSAGETNVNNSLCVHNSFFSPQYLPSGIREDKVHRSTTLQAHTKMQEVYNVGSSNNLMKPSEPRFQGCNKETQVSTYLESVNIDSLHSFPMLQSGGIYASTSAVQQCYKDRRFEANYDATVSSTVGGHSNNRVSNSCHPGPVSALSVEDCCQSTSAILLPDDLIELSPESSLGNDYAVIACAGSIF</sequence>
<dbReference type="Pfam" id="PF00010">
    <property type="entry name" value="HLH"/>
    <property type="match status" value="1"/>
</dbReference>
<dbReference type="PANTHER" id="PTHR19290">
    <property type="entry name" value="BASIC HELIX-LOOP-HELIX PROTEIN NEUROGENIN-RELATED"/>
    <property type="match status" value="1"/>
</dbReference>
<proteinExistence type="predicted"/>
<keyword evidence="4" id="KW-0805">Transcription regulation</keyword>
<gene>
    <name evidence="10" type="ORF">CUNI_LOCUS17900</name>
</gene>
<dbReference type="GO" id="GO:0070888">
    <property type="term" value="F:E-box binding"/>
    <property type="evidence" value="ECO:0007669"/>
    <property type="project" value="TreeGrafter"/>
</dbReference>
<dbReference type="GO" id="GO:0000981">
    <property type="term" value="F:DNA-binding transcription factor activity, RNA polymerase II-specific"/>
    <property type="evidence" value="ECO:0007669"/>
    <property type="project" value="TreeGrafter"/>
</dbReference>
<evidence type="ECO:0000313" key="10">
    <source>
        <dbReference type="EMBL" id="CAG5132342.1"/>
    </source>
</evidence>
<evidence type="ECO:0000313" key="11">
    <source>
        <dbReference type="Proteomes" id="UP000678393"/>
    </source>
</evidence>
<keyword evidence="2" id="KW-0221">Differentiation</keyword>
<feature type="compositionally biased region" description="Basic and acidic residues" evidence="8">
    <location>
        <begin position="1"/>
        <end position="10"/>
    </location>
</feature>
<comment type="caution">
    <text evidence="10">The sequence shown here is derived from an EMBL/GenBank/DDBJ whole genome shotgun (WGS) entry which is preliminary data.</text>
</comment>
<keyword evidence="5" id="KW-0238">DNA-binding</keyword>
<evidence type="ECO:0000256" key="5">
    <source>
        <dbReference type="ARBA" id="ARBA00023125"/>
    </source>
</evidence>
<dbReference type="EMBL" id="CAJHNH020005290">
    <property type="protein sequence ID" value="CAG5132342.1"/>
    <property type="molecule type" value="Genomic_DNA"/>
</dbReference>
<feature type="domain" description="BHLH" evidence="9">
    <location>
        <begin position="99"/>
        <end position="151"/>
    </location>
</feature>
<evidence type="ECO:0000256" key="1">
    <source>
        <dbReference type="ARBA" id="ARBA00022473"/>
    </source>
</evidence>
<feature type="compositionally biased region" description="Basic residues" evidence="8">
    <location>
        <begin position="79"/>
        <end position="92"/>
    </location>
</feature>